<keyword evidence="3" id="KW-1185">Reference proteome</keyword>
<proteinExistence type="predicted"/>
<name>A0A934KBL1_9BACT</name>
<evidence type="ECO:0000256" key="1">
    <source>
        <dbReference type="SAM" id="MobiDB-lite"/>
    </source>
</evidence>
<dbReference type="AlphaFoldDB" id="A0A934KBL1"/>
<comment type="caution">
    <text evidence="2">The sequence shown here is derived from an EMBL/GenBank/DDBJ whole genome shotgun (WGS) entry which is preliminary data.</text>
</comment>
<evidence type="ECO:0000313" key="2">
    <source>
        <dbReference type="EMBL" id="MBJ7600241.1"/>
    </source>
</evidence>
<dbReference type="Proteomes" id="UP000612893">
    <property type="component" value="Unassembled WGS sequence"/>
</dbReference>
<feature type="compositionally biased region" description="Low complexity" evidence="1">
    <location>
        <begin position="50"/>
        <end position="62"/>
    </location>
</feature>
<accession>A0A934KBL1</accession>
<protein>
    <submittedName>
        <fullName evidence="2">Uncharacterized protein</fullName>
    </submittedName>
</protein>
<gene>
    <name evidence="2" type="ORF">JF922_19480</name>
</gene>
<organism evidence="2 3">
    <name type="scientific">Candidatus Nephthysia bennettiae</name>
    <dbReference type="NCBI Taxonomy" id="3127016"/>
    <lineage>
        <taxon>Bacteria</taxon>
        <taxon>Bacillati</taxon>
        <taxon>Candidatus Dormiibacterota</taxon>
        <taxon>Candidatus Dormibacteria</taxon>
        <taxon>Candidatus Dormibacterales</taxon>
        <taxon>Candidatus Dormibacteraceae</taxon>
        <taxon>Candidatus Nephthysia</taxon>
    </lineage>
</organism>
<evidence type="ECO:0000313" key="3">
    <source>
        <dbReference type="Proteomes" id="UP000612893"/>
    </source>
</evidence>
<sequence length="76" mass="7911">MYKTVALVSGLILLAFVVVGFVLAVTVLPAGGHQLGGLLLGDTDLGRPGWRWPSSPPASGSRSRGEIGGPVSEPWW</sequence>
<reference evidence="2" key="1">
    <citation type="submission" date="2020-10" db="EMBL/GenBank/DDBJ databases">
        <title>Ca. Dormibacterota MAGs.</title>
        <authorList>
            <person name="Montgomery K."/>
        </authorList>
    </citation>
    <scope>NUCLEOTIDE SEQUENCE [LARGE SCALE GENOMIC DNA]</scope>
    <source>
        <strain evidence="2">SC8812_S17_10</strain>
    </source>
</reference>
<feature type="region of interest" description="Disordered" evidence="1">
    <location>
        <begin position="50"/>
        <end position="76"/>
    </location>
</feature>
<dbReference type="RefSeq" id="WP_338203998.1">
    <property type="nucleotide sequence ID" value="NZ_JAEKNR010000196.1"/>
</dbReference>
<dbReference type="EMBL" id="JAEKNR010000196">
    <property type="protein sequence ID" value="MBJ7600241.1"/>
    <property type="molecule type" value="Genomic_DNA"/>
</dbReference>